<dbReference type="Gene3D" id="3.20.20.190">
    <property type="entry name" value="Phosphatidylinositol (PI) phosphodiesterase"/>
    <property type="match status" value="1"/>
</dbReference>
<dbReference type="PANTHER" id="PTHR43620">
    <property type="entry name" value="GLYCEROPHOSPHORYL DIESTER PHOSPHODIESTERASE"/>
    <property type="match status" value="1"/>
</dbReference>
<dbReference type="SUPFAM" id="SSF51695">
    <property type="entry name" value="PLC-like phosphodiesterases"/>
    <property type="match status" value="1"/>
</dbReference>
<dbReference type="InterPro" id="IPR030395">
    <property type="entry name" value="GP_PDE_dom"/>
</dbReference>
<sequence length="344" mass="38166">MVNTSPSPMLIGHRGACGWRPEHSTGAYRLAFAQGVDAVEPDIVVSRDGVLVVRHECEIGSTTDIAQRPEFASYRTTKTIDGETLTGWFAEDLTWEQLSQLRCIERLPHIRTANTAYDGIEPLLRLSDLLQLTAAESAKHGTEFNLVIELKHVSYLASQGYDLPRLLCDELLEGGWHLTPERVIIECFELTALQALKRMGAPYQLIFLLEHEGHPADDASHSYTWYRSDAGLAYLRHNVAGISVDKQTLLQSQQSATTAGAVSPAKAAPHQAALANLAKTHGLQLYTWTLRPENEFLEPLNRSSEPAAAFGNWQQEWRDVLATGVDAVFVDHPALFREMLSEAI</sequence>
<proteinExistence type="inferred from homology"/>
<organism evidence="8 9">
    <name type="scientific">Canibacter oris</name>
    <dbReference type="NCBI Taxonomy" id="1365628"/>
    <lineage>
        <taxon>Bacteria</taxon>
        <taxon>Bacillati</taxon>
        <taxon>Actinomycetota</taxon>
        <taxon>Actinomycetes</taxon>
        <taxon>Micrococcales</taxon>
        <taxon>Microbacteriaceae</taxon>
        <taxon>Canibacter</taxon>
    </lineage>
</organism>
<dbReference type="GO" id="GO:0006629">
    <property type="term" value="P:lipid metabolic process"/>
    <property type="evidence" value="ECO:0007669"/>
    <property type="project" value="InterPro"/>
</dbReference>
<dbReference type="PANTHER" id="PTHR43620:SF7">
    <property type="entry name" value="GLYCEROPHOSPHODIESTER PHOSPHODIESTERASE GDPD5-RELATED"/>
    <property type="match status" value="1"/>
</dbReference>
<dbReference type="EMBL" id="JACIFD010000002">
    <property type="protein sequence ID" value="MBB4070932.1"/>
    <property type="molecule type" value="Genomic_DNA"/>
</dbReference>
<dbReference type="InterPro" id="IPR017946">
    <property type="entry name" value="PLC-like_Pdiesterase_TIM-brl"/>
</dbReference>
<dbReference type="AlphaFoldDB" id="A0A840DHI6"/>
<evidence type="ECO:0000256" key="2">
    <source>
        <dbReference type="ARBA" id="ARBA00012247"/>
    </source>
</evidence>
<evidence type="ECO:0000313" key="8">
    <source>
        <dbReference type="EMBL" id="MBB4070932.1"/>
    </source>
</evidence>
<dbReference type="Pfam" id="PF03009">
    <property type="entry name" value="GDPD"/>
    <property type="match status" value="1"/>
</dbReference>
<evidence type="ECO:0000256" key="1">
    <source>
        <dbReference type="ARBA" id="ARBA00007277"/>
    </source>
</evidence>
<keyword evidence="9" id="KW-1185">Reference proteome</keyword>
<gene>
    <name evidence="8" type="ORF">F5897_000216</name>
</gene>
<reference evidence="8" key="1">
    <citation type="submission" date="2020-08" db="EMBL/GenBank/DDBJ databases">
        <title>Sequencing the genomes of 1000 actinobacteria strains.</title>
        <authorList>
            <person name="Klenk H.-P."/>
        </authorList>
    </citation>
    <scope>NUCLEOTIDE SEQUENCE [LARGE SCALE GENOMIC DNA]</scope>
    <source>
        <strain evidence="8">DSM 27064</strain>
    </source>
</reference>
<dbReference type="EC" id="3.1.4.46" evidence="2"/>
<comment type="similarity">
    <text evidence="1">Belongs to the glycerophosphoryl diester phosphodiesterase family.</text>
</comment>
<comment type="caution">
    <text evidence="8">The sequence shown here is derived from an EMBL/GenBank/DDBJ whole genome shotgun (WGS) entry which is preliminary data.</text>
</comment>
<dbReference type="GO" id="GO:0008889">
    <property type="term" value="F:glycerophosphodiester phosphodiesterase activity"/>
    <property type="evidence" value="ECO:0007669"/>
    <property type="project" value="UniProtKB-EC"/>
</dbReference>
<protein>
    <recommendedName>
        <fullName evidence="2">glycerophosphodiester phosphodiesterase</fullName>
        <ecNumber evidence="2">3.1.4.46</ecNumber>
    </recommendedName>
</protein>
<evidence type="ECO:0000256" key="4">
    <source>
        <dbReference type="ARBA" id="ARBA00022798"/>
    </source>
</evidence>
<evidence type="ECO:0000259" key="7">
    <source>
        <dbReference type="PROSITE" id="PS51704"/>
    </source>
</evidence>
<evidence type="ECO:0000256" key="3">
    <source>
        <dbReference type="ARBA" id="ARBA00022729"/>
    </source>
</evidence>
<evidence type="ECO:0000256" key="6">
    <source>
        <dbReference type="ARBA" id="ARBA00047512"/>
    </source>
</evidence>
<keyword evidence="5 8" id="KW-0378">Hydrolase</keyword>
<name>A0A840DHI6_9MICO</name>
<evidence type="ECO:0000313" key="9">
    <source>
        <dbReference type="Proteomes" id="UP000571183"/>
    </source>
</evidence>
<evidence type="ECO:0000256" key="5">
    <source>
        <dbReference type="ARBA" id="ARBA00022801"/>
    </source>
</evidence>
<dbReference type="GO" id="GO:0006071">
    <property type="term" value="P:glycerol metabolic process"/>
    <property type="evidence" value="ECO:0007669"/>
    <property type="project" value="UniProtKB-KW"/>
</dbReference>
<dbReference type="Proteomes" id="UP000571183">
    <property type="component" value="Unassembled WGS sequence"/>
</dbReference>
<comment type="catalytic activity">
    <reaction evidence="6">
        <text>a sn-glycero-3-phosphodiester + H2O = an alcohol + sn-glycerol 3-phosphate + H(+)</text>
        <dbReference type="Rhea" id="RHEA:12969"/>
        <dbReference type="ChEBI" id="CHEBI:15377"/>
        <dbReference type="ChEBI" id="CHEBI:15378"/>
        <dbReference type="ChEBI" id="CHEBI:30879"/>
        <dbReference type="ChEBI" id="CHEBI:57597"/>
        <dbReference type="ChEBI" id="CHEBI:83408"/>
        <dbReference type="EC" id="3.1.4.46"/>
    </reaction>
</comment>
<keyword evidence="4" id="KW-0319">Glycerol metabolism</keyword>
<keyword evidence="3" id="KW-0732">Signal</keyword>
<feature type="domain" description="GP-PDE" evidence="7">
    <location>
        <begin position="8"/>
        <end position="340"/>
    </location>
</feature>
<accession>A0A840DHI6</accession>
<dbReference type="PROSITE" id="PS51704">
    <property type="entry name" value="GP_PDE"/>
    <property type="match status" value="1"/>
</dbReference>
<dbReference type="GO" id="GO:0042597">
    <property type="term" value="C:periplasmic space"/>
    <property type="evidence" value="ECO:0007669"/>
    <property type="project" value="TreeGrafter"/>
</dbReference>